<dbReference type="EMBL" id="FQZG01000084">
    <property type="protein sequence ID" value="SHJ80843.1"/>
    <property type="molecule type" value="Genomic_DNA"/>
</dbReference>
<evidence type="ECO:0000313" key="1">
    <source>
        <dbReference type="EMBL" id="SHJ80843.1"/>
    </source>
</evidence>
<proteinExistence type="predicted"/>
<gene>
    <name evidence="1" type="ORF">SAMN02745244_03313</name>
</gene>
<dbReference type="AlphaFoldDB" id="A0A1M6MC54"/>
<protein>
    <submittedName>
        <fullName evidence="1">Uncharacterized protein</fullName>
    </submittedName>
</protein>
<dbReference type="RefSeq" id="WP_073190480.1">
    <property type="nucleotide sequence ID" value="NZ_FQZG01000084.1"/>
</dbReference>
<keyword evidence="2" id="KW-1185">Reference proteome</keyword>
<name>A0A1M6MC54_9ACTN</name>
<reference evidence="1 2" key="1">
    <citation type="submission" date="2016-11" db="EMBL/GenBank/DDBJ databases">
        <authorList>
            <person name="Jaros S."/>
            <person name="Januszkiewicz K."/>
            <person name="Wedrychowicz H."/>
        </authorList>
    </citation>
    <scope>NUCLEOTIDE SEQUENCE [LARGE SCALE GENOMIC DNA]</scope>
    <source>
        <strain evidence="1 2">DSM 12906</strain>
    </source>
</reference>
<organism evidence="1 2">
    <name type="scientific">Tessaracoccus bendigoensis DSM 12906</name>
    <dbReference type="NCBI Taxonomy" id="1123357"/>
    <lineage>
        <taxon>Bacteria</taxon>
        <taxon>Bacillati</taxon>
        <taxon>Actinomycetota</taxon>
        <taxon>Actinomycetes</taxon>
        <taxon>Propionibacteriales</taxon>
        <taxon>Propionibacteriaceae</taxon>
        <taxon>Tessaracoccus</taxon>
    </lineage>
</organism>
<sequence>MNTVRQYVDHRVQQNVIVIPELARLNWRDRMALRFAIWAIEHTVRRSESYSEHTIRQHTDAEIARREQASMHWLPPR</sequence>
<dbReference type="Proteomes" id="UP000184512">
    <property type="component" value="Unassembled WGS sequence"/>
</dbReference>
<evidence type="ECO:0000313" key="2">
    <source>
        <dbReference type="Proteomes" id="UP000184512"/>
    </source>
</evidence>
<dbReference type="OrthoDB" id="5081350at2"/>
<accession>A0A1M6MC54</accession>